<dbReference type="InterPro" id="IPR040161">
    <property type="entry name" value="FB224"/>
</dbReference>
<dbReference type="RefSeq" id="XP_002638355.2">
    <property type="nucleotide sequence ID" value="XM_002638309.2"/>
</dbReference>
<organism evidence="2 3">
    <name type="scientific">Caenorhabditis briggsae</name>
    <dbReference type="NCBI Taxonomy" id="6238"/>
    <lineage>
        <taxon>Eukaryota</taxon>
        <taxon>Metazoa</taxon>
        <taxon>Ecdysozoa</taxon>
        <taxon>Nematoda</taxon>
        <taxon>Chromadorea</taxon>
        <taxon>Rhabditida</taxon>
        <taxon>Rhabditina</taxon>
        <taxon>Rhabditomorpha</taxon>
        <taxon>Rhabditoidea</taxon>
        <taxon>Rhabditidae</taxon>
        <taxon>Peloderinae</taxon>
        <taxon>Caenorhabditis</taxon>
    </lineage>
</organism>
<name>A0AAE9ACJ6_CAEBR</name>
<reference evidence="2 3" key="1">
    <citation type="submission" date="2022-02" db="EMBL/GenBank/DDBJ databases">
        <title>Chromosome-level reference genomes for two strains of Caenorhabditis briggsae: an improved platform for comparative genomics.</title>
        <authorList>
            <person name="Stevens L."/>
            <person name="Andersen E.C."/>
        </authorList>
    </citation>
    <scope>NUCLEOTIDE SEQUENCE [LARGE SCALE GENOMIC DNA]</scope>
    <source>
        <strain evidence="2">QX1410_ONT</strain>
        <tissue evidence="2">Whole-organism</tissue>
    </source>
</reference>
<evidence type="ECO:0000313" key="3">
    <source>
        <dbReference type="Proteomes" id="UP000827892"/>
    </source>
</evidence>
<dbReference type="AlphaFoldDB" id="A0AAE9ACJ6"/>
<protein>
    <recommendedName>
        <fullName evidence="1">DUF38 domain-containing protein</fullName>
    </recommendedName>
</protein>
<gene>
    <name evidence="2" type="ORF">L3Y34_009623</name>
</gene>
<dbReference type="Proteomes" id="UP000827892">
    <property type="component" value="Chromosome V"/>
</dbReference>
<dbReference type="PANTHER" id="PTHR23015:SF4">
    <property type="entry name" value="DUF38 DOMAIN-CONTAINING PROTEIN-RELATED"/>
    <property type="match status" value="1"/>
</dbReference>
<sequence length="122" mass="14415">MIETNDQKEIMKVLPFLDSEFLKELDIFNTANDENKMVEMDEILKLDHLNNFERFKVSGCIVPDNLVTKLSHIPYCHIQVKSVNSKDLLFLKEAILRLPTFEEFEIKFKIFRTLMNSYGKLK</sequence>
<dbReference type="EMBL" id="CP090895">
    <property type="protein sequence ID" value="ULT92038.1"/>
    <property type="molecule type" value="Genomic_DNA"/>
</dbReference>
<dbReference type="Pfam" id="PF01827">
    <property type="entry name" value="FTH"/>
    <property type="match status" value="1"/>
</dbReference>
<dbReference type="KEGG" id="cbr:CBG_22914"/>
<dbReference type="InterPro" id="IPR002900">
    <property type="entry name" value="DUF38/FTH_CAE_spp"/>
</dbReference>
<proteinExistence type="predicted"/>
<evidence type="ECO:0000313" key="2">
    <source>
        <dbReference type="EMBL" id="ULT92038.1"/>
    </source>
</evidence>
<accession>A0AAE9ACJ6</accession>
<dbReference type="PANTHER" id="PTHR23015">
    <property type="entry name" value="UNCHARACTERIZED C.ELEGANS PROTEIN"/>
    <property type="match status" value="1"/>
</dbReference>
<feature type="domain" description="DUF38" evidence="1">
    <location>
        <begin position="4"/>
        <end position="111"/>
    </location>
</feature>
<evidence type="ECO:0000259" key="1">
    <source>
        <dbReference type="Pfam" id="PF01827"/>
    </source>
</evidence>